<dbReference type="SUPFAM" id="SSF48726">
    <property type="entry name" value="Immunoglobulin"/>
    <property type="match status" value="3"/>
</dbReference>
<dbReference type="SMART" id="SM00409">
    <property type="entry name" value="IG"/>
    <property type="match status" value="3"/>
</dbReference>
<dbReference type="GO" id="GO:0043005">
    <property type="term" value="C:neuron projection"/>
    <property type="evidence" value="ECO:0007669"/>
    <property type="project" value="TreeGrafter"/>
</dbReference>
<keyword evidence="13" id="KW-1185">Reference proteome</keyword>
<dbReference type="PROSITE" id="PS50835">
    <property type="entry name" value="IG_LIKE"/>
    <property type="match status" value="3"/>
</dbReference>
<evidence type="ECO:0000256" key="8">
    <source>
        <dbReference type="ARBA" id="ARBA00023180"/>
    </source>
</evidence>
<dbReference type="InterPro" id="IPR003598">
    <property type="entry name" value="Ig_sub2"/>
</dbReference>
<dbReference type="InterPro" id="IPR013098">
    <property type="entry name" value="Ig_I-set"/>
</dbReference>
<sequence>MALNFIYAIVEVSVGVSKFFTCTVIGEPENIDWYNPQGEKIISNQRVVVQKEGVRSRLTIYNANVEDAGIYRCQATDSSGFSQEATVVVEIYQKLTFQDVPSPQEFVQGEDVQVLCHVISSPAPIVSWLYQNEEVSNIADNRFAMLPNNNLQILKINKSDEGVYRCEGRVEARGEIDFRDIIVIVNVPPTITLLQKSFNATADRGEAVTLFCKATGSPEPEINWYRPILKRETGRRAGELAVRSASQADTMPHHQPPYSHQILLLKTWVWCCLQQAGGVSMDVSLSGALHIGRPSAAIAFPSVHAVTVFGGVWGQRWAGRGADREARQRQLHFPGRRVRWREPAATHPFHPSPSPSPSPRTSKHSGGTGIRQRCSLGGAWLRGRHGMGHHLAFLSAKGQCYHGLGQPLQVALQSRAGVTQEAKLGLAWLFHLAGGYTPMPRFPGSAQPTWLWHGPGGMNGGPGGEAPTALDRALLPDRRASQAKLFALCPAPGRDSGWVLFPGWTGPALQPWEIHLPTWGWATLLGR</sequence>
<dbReference type="GO" id="GO:0005886">
    <property type="term" value="C:plasma membrane"/>
    <property type="evidence" value="ECO:0007669"/>
    <property type="project" value="UniProtKB-SubCell"/>
</dbReference>
<dbReference type="InterPro" id="IPR013783">
    <property type="entry name" value="Ig-like_fold"/>
</dbReference>
<dbReference type="GO" id="GO:0007155">
    <property type="term" value="P:cell adhesion"/>
    <property type="evidence" value="ECO:0007669"/>
    <property type="project" value="UniProtKB-KW"/>
</dbReference>
<evidence type="ECO:0000256" key="9">
    <source>
        <dbReference type="ARBA" id="ARBA00023319"/>
    </source>
</evidence>
<accession>A0A8C5WQS2</accession>
<proteinExistence type="predicted"/>
<comment type="subcellular location">
    <subcellularLocation>
        <location evidence="1">Membrane</location>
        <topology evidence="1">Single-pass membrane protein</topology>
    </subcellularLocation>
</comment>
<evidence type="ECO:0000259" key="11">
    <source>
        <dbReference type="PROSITE" id="PS50835"/>
    </source>
</evidence>
<organism evidence="12 13">
    <name type="scientific">Laticauda laticaudata</name>
    <name type="common">Blue-ringed sea krait</name>
    <name type="synonym">Blue-lipped sea krait</name>
    <dbReference type="NCBI Taxonomy" id="8630"/>
    <lineage>
        <taxon>Eukaryota</taxon>
        <taxon>Metazoa</taxon>
        <taxon>Chordata</taxon>
        <taxon>Craniata</taxon>
        <taxon>Vertebrata</taxon>
        <taxon>Euteleostomi</taxon>
        <taxon>Lepidosauria</taxon>
        <taxon>Squamata</taxon>
        <taxon>Bifurcata</taxon>
        <taxon>Unidentata</taxon>
        <taxon>Episquamata</taxon>
        <taxon>Toxicofera</taxon>
        <taxon>Serpentes</taxon>
        <taxon>Colubroidea</taxon>
        <taxon>Elapidae</taxon>
        <taxon>Laticaudinae</taxon>
        <taxon>Laticauda</taxon>
    </lineage>
</organism>
<evidence type="ECO:0000256" key="7">
    <source>
        <dbReference type="ARBA" id="ARBA00023157"/>
    </source>
</evidence>
<dbReference type="SMART" id="SM00408">
    <property type="entry name" value="IGc2"/>
    <property type="match status" value="3"/>
</dbReference>
<dbReference type="InterPro" id="IPR036179">
    <property type="entry name" value="Ig-like_dom_sf"/>
</dbReference>
<dbReference type="AlphaFoldDB" id="A0A8C5WQS2"/>
<keyword evidence="7" id="KW-1015">Disulfide bond</keyword>
<dbReference type="InterPro" id="IPR051170">
    <property type="entry name" value="Neural/epithelial_adhesion"/>
</dbReference>
<keyword evidence="2" id="KW-0812">Transmembrane</keyword>
<evidence type="ECO:0000256" key="1">
    <source>
        <dbReference type="ARBA" id="ARBA00004167"/>
    </source>
</evidence>
<evidence type="ECO:0000256" key="4">
    <source>
        <dbReference type="ARBA" id="ARBA00022737"/>
    </source>
</evidence>
<keyword evidence="3" id="KW-0732">Signal</keyword>
<evidence type="ECO:0000256" key="2">
    <source>
        <dbReference type="ARBA" id="ARBA00022692"/>
    </source>
</evidence>
<dbReference type="InterPro" id="IPR009138">
    <property type="entry name" value="Neural_cell_adh"/>
</dbReference>
<dbReference type="PANTHER" id="PTHR12231:SF231">
    <property type="entry name" value="NEURAL CELL ADHESION MOLECULE 2"/>
    <property type="match status" value="1"/>
</dbReference>
<feature type="domain" description="Ig-like" evidence="11">
    <location>
        <begin position="1"/>
        <end position="88"/>
    </location>
</feature>
<dbReference type="InterPro" id="IPR007110">
    <property type="entry name" value="Ig-like_dom"/>
</dbReference>
<evidence type="ECO:0000256" key="6">
    <source>
        <dbReference type="ARBA" id="ARBA00023136"/>
    </source>
</evidence>
<reference evidence="12" key="2">
    <citation type="submission" date="2025-09" db="UniProtKB">
        <authorList>
            <consortium name="Ensembl"/>
        </authorList>
    </citation>
    <scope>IDENTIFICATION</scope>
</reference>
<keyword evidence="6" id="KW-0472">Membrane</keyword>
<evidence type="ECO:0000256" key="10">
    <source>
        <dbReference type="SAM" id="MobiDB-lite"/>
    </source>
</evidence>
<keyword evidence="8" id="KW-0325">Glycoprotein</keyword>
<protein>
    <recommendedName>
        <fullName evidence="11">Ig-like domain-containing protein</fullName>
    </recommendedName>
</protein>
<feature type="domain" description="Ig-like" evidence="11">
    <location>
        <begin position="95"/>
        <end position="166"/>
    </location>
</feature>
<evidence type="ECO:0000313" key="13">
    <source>
        <dbReference type="Proteomes" id="UP000694406"/>
    </source>
</evidence>
<feature type="region of interest" description="Disordered" evidence="10">
    <location>
        <begin position="324"/>
        <end position="369"/>
    </location>
</feature>
<dbReference type="InterPro" id="IPR003599">
    <property type="entry name" value="Ig_sub"/>
</dbReference>
<keyword evidence="9" id="KW-0393">Immunoglobulin domain</keyword>
<evidence type="ECO:0000256" key="5">
    <source>
        <dbReference type="ARBA" id="ARBA00022989"/>
    </source>
</evidence>
<dbReference type="PANTHER" id="PTHR12231">
    <property type="entry name" value="CTX-RELATED TYPE I TRANSMEMBRANE PROTEIN"/>
    <property type="match status" value="1"/>
</dbReference>
<keyword evidence="4" id="KW-0677">Repeat</keyword>
<reference evidence="12" key="1">
    <citation type="submission" date="2025-08" db="UniProtKB">
        <authorList>
            <consortium name="Ensembl"/>
        </authorList>
    </citation>
    <scope>IDENTIFICATION</scope>
</reference>
<evidence type="ECO:0000256" key="3">
    <source>
        <dbReference type="ARBA" id="ARBA00022729"/>
    </source>
</evidence>
<evidence type="ECO:0000313" key="12">
    <source>
        <dbReference type="Ensembl" id="ENSLLTP00000006861.1"/>
    </source>
</evidence>
<dbReference type="Proteomes" id="UP000694406">
    <property type="component" value="Unplaced"/>
</dbReference>
<dbReference type="Ensembl" id="ENSLLTT00000007126.1">
    <property type="protein sequence ID" value="ENSLLTP00000006861.1"/>
    <property type="gene ID" value="ENSLLTG00000005239.1"/>
</dbReference>
<feature type="domain" description="Ig-like" evidence="11">
    <location>
        <begin position="189"/>
        <end position="286"/>
    </location>
</feature>
<dbReference type="PRINTS" id="PR01838">
    <property type="entry name" value="NCAMFAMILY"/>
</dbReference>
<dbReference type="GeneTree" id="ENSGT00940000157860"/>
<keyword evidence="5" id="KW-1133">Transmembrane helix</keyword>
<dbReference type="Gene3D" id="2.60.40.10">
    <property type="entry name" value="Immunoglobulins"/>
    <property type="match status" value="3"/>
</dbReference>
<name>A0A8C5WQS2_LATLA</name>
<dbReference type="Pfam" id="PF07679">
    <property type="entry name" value="I-set"/>
    <property type="match status" value="2"/>
</dbReference>